<dbReference type="EMBL" id="KV878187">
    <property type="protein sequence ID" value="OJI87235.1"/>
    <property type="molecule type" value="Genomic_DNA"/>
</dbReference>
<sequence>MSSTSTLISAVGVVWRYAWFLAFRPLAILVLTGATISLIRSGVSLCKDIPSMAYEIFMWFTS</sequence>
<protein>
    <submittedName>
        <fullName evidence="2">Uncharacterized protein</fullName>
    </submittedName>
</protein>
<keyword evidence="3" id="KW-1185">Reference proteome</keyword>
<dbReference type="VEuPathDB" id="FungiDB:ASPTUDRAFT_40386"/>
<gene>
    <name evidence="2" type="ORF">ASPTUDRAFT_40386</name>
</gene>
<dbReference type="OrthoDB" id="4462966at2759"/>
<name>A0A1L9ND92_ASPTC</name>
<keyword evidence="1" id="KW-1133">Transmembrane helix</keyword>
<accession>A0A1L9ND92</accession>
<evidence type="ECO:0000313" key="3">
    <source>
        <dbReference type="Proteomes" id="UP000184304"/>
    </source>
</evidence>
<dbReference type="AlphaFoldDB" id="A0A1L9ND92"/>
<proteinExistence type="predicted"/>
<dbReference type="OMA" id="AYEIFMW"/>
<organism evidence="2 3">
    <name type="scientific">Aspergillus tubingensis (strain CBS 134.48)</name>
    <dbReference type="NCBI Taxonomy" id="767770"/>
    <lineage>
        <taxon>Eukaryota</taxon>
        <taxon>Fungi</taxon>
        <taxon>Dikarya</taxon>
        <taxon>Ascomycota</taxon>
        <taxon>Pezizomycotina</taxon>
        <taxon>Eurotiomycetes</taxon>
        <taxon>Eurotiomycetidae</taxon>
        <taxon>Eurotiales</taxon>
        <taxon>Aspergillaceae</taxon>
        <taxon>Aspergillus</taxon>
        <taxon>Aspergillus subgen. Circumdati</taxon>
    </lineage>
</organism>
<keyword evidence="1" id="KW-0472">Membrane</keyword>
<evidence type="ECO:0000313" key="2">
    <source>
        <dbReference type="EMBL" id="OJI87235.1"/>
    </source>
</evidence>
<keyword evidence="1" id="KW-0812">Transmembrane</keyword>
<evidence type="ECO:0000256" key="1">
    <source>
        <dbReference type="SAM" id="Phobius"/>
    </source>
</evidence>
<dbReference type="Proteomes" id="UP000184304">
    <property type="component" value="Unassembled WGS sequence"/>
</dbReference>
<feature type="transmembrane region" description="Helical" evidence="1">
    <location>
        <begin position="17"/>
        <end position="39"/>
    </location>
</feature>
<reference evidence="3" key="1">
    <citation type="journal article" date="2017" name="Genome Biol.">
        <title>Comparative genomics reveals high biological diversity and specific adaptations in the industrially and medically important fungal genus Aspergillus.</title>
        <authorList>
            <person name="de Vries R.P."/>
            <person name="Riley R."/>
            <person name="Wiebenga A."/>
            <person name="Aguilar-Osorio G."/>
            <person name="Amillis S."/>
            <person name="Uchima C.A."/>
            <person name="Anderluh G."/>
            <person name="Asadollahi M."/>
            <person name="Askin M."/>
            <person name="Barry K."/>
            <person name="Battaglia E."/>
            <person name="Bayram O."/>
            <person name="Benocci T."/>
            <person name="Braus-Stromeyer S.A."/>
            <person name="Caldana C."/>
            <person name="Canovas D."/>
            <person name="Cerqueira G.C."/>
            <person name="Chen F."/>
            <person name="Chen W."/>
            <person name="Choi C."/>
            <person name="Clum A."/>
            <person name="Dos Santos R.A."/>
            <person name="Damasio A.R."/>
            <person name="Diallinas G."/>
            <person name="Emri T."/>
            <person name="Fekete E."/>
            <person name="Flipphi M."/>
            <person name="Freyberg S."/>
            <person name="Gallo A."/>
            <person name="Gournas C."/>
            <person name="Habgood R."/>
            <person name="Hainaut M."/>
            <person name="Harispe M.L."/>
            <person name="Henrissat B."/>
            <person name="Hilden K.S."/>
            <person name="Hope R."/>
            <person name="Hossain A."/>
            <person name="Karabika E."/>
            <person name="Karaffa L."/>
            <person name="Karanyi Z."/>
            <person name="Krasevec N."/>
            <person name="Kuo A."/>
            <person name="Kusch H."/>
            <person name="LaButti K."/>
            <person name="Lagendijk E.L."/>
            <person name="Lapidus A."/>
            <person name="Levasseur A."/>
            <person name="Lindquist E."/>
            <person name="Lipzen A."/>
            <person name="Logrieco A.F."/>
            <person name="MacCabe A."/>
            <person name="Maekelae M.R."/>
            <person name="Malavazi I."/>
            <person name="Melin P."/>
            <person name="Meyer V."/>
            <person name="Mielnichuk N."/>
            <person name="Miskei M."/>
            <person name="Molnar A.P."/>
            <person name="Mule G."/>
            <person name="Ngan C.Y."/>
            <person name="Orejas M."/>
            <person name="Orosz E."/>
            <person name="Ouedraogo J.P."/>
            <person name="Overkamp K.M."/>
            <person name="Park H.-S."/>
            <person name="Perrone G."/>
            <person name="Piumi F."/>
            <person name="Punt P.J."/>
            <person name="Ram A.F."/>
            <person name="Ramon A."/>
            <person name="Rauscher S."/>
            <person name="Record E."/>
            <person name="Riano-Pachon D.M."/>
            <person name="Robert V."/>
            <person name="Roehrig J."/>
            <person name="Ruller R."/>
            <person name="Salamov A."/>
            <person name="Salih N.S."/>
            <person name="Samson R.A."/>
            <person name="Sandor E."/>
            <person name="Sanguinetti M."/>
            <person name="Schuetze T."/>
            <person name="Sepcic K."/>
            <person name="Shelest E."/>
            <person name="Sherlock G."/>
            <person name="Sophianopoulou V."/>
            <person name="Squina F.M."/>
            <person name="Sun H."/>
            <person name="Susca A."/>
            <person name="Todd R.B."/>
            <person name="Tsang A."/>
            <person name="Unkles S.E."/>
            <person name="van de Wiele N."/>
            <person name="van Rossen-Uffink D."/>
            <person name="Oliveira J.V."/>
            <person name="Vesth T.C."/>
            <person name="Visser J."/>
            <person name="Yu J.-H."/>
            <person name="Zhou M."/>
            <person name="Andersen M.R."/>
            <person name="Archer D.B."/>
            <person name="Baker S.E."/>
            <person name="Benoit I."/>
            <person name="Brakhage A.A."/>
            <person name="Braus G.H."/>
            <person name="Fischer R."/>
            <person name="Frisvad J.C."/>
            <person name="Goldman G.H."/>
            <person name="Houbraken J."/>
            <person name="Oakley B."/>
            <person name="Pocsi I."/>
            <person name="Scazzocchio C."/>
            <person name="Seiboth B."/>
            <person name="vanKuyk P.A."/>
            <person name="Wortman J."/>
            <person name="Dyer P.S."/>
            <person name="Grigoriev I.V."/>
        </authorList>
    </citation>
    <scope>NUCLEOTIDE SEQUENCE [LARGE SCALE GENOMIC DNA]</scope>
    <source>
        <strain evidence="3">CBS 134.48</strain>
    </source>
</reference>